<evidence type="ECO:0000256" key="1">
    <source>
        <dbReference type="ARBA" id="ARBA00004123"/>
    </source>
</evidence>
<evidence type="ECO:0000256" key="3">
    <source>
        <dbReference type="SAM" id="MobiDB-lite"/>
    </source>
</evidence>
<dbReference type="Proteomes" id="UP000095282">
    <property type="component" value="Unplaced"/>
</dbReference>
<dbReference type="InterPro" id="IPR013083">
    <property type="entry name" value="Znf_RING/FYVE/PHD"/>
</dbReference>
<evidence type="ECO:0000313" key="4">
    <source>
        <dbReference type="Proteomes" id="UP000095282"/>
    </source>
</evidence>
<dbReference type="InterPro" id="IPR042803">
    <property type="entry name" value="TCF19"/>
</dbReference>
<feature type="compositionally biased region" description="Basic and acidic residues" evidence="3">
    <location>
        <begin position="769"/>
        <end position="784"/>
    </location>
</feature>
<sequence length="916" mass="101120">MVDSVADENPSTEVLPPPQIYLRRVMHNPARASTPQMSEEDKLRTIILEGATIYLTAPRGNTSHRQWILCGRHVRERYLYQRSAFEKKRKERLLVGDTLKFGHKDGLTHKAGETYANPEADFAFRAIMAEPNGDQFHQSIAEQIKEAKVKVYIGSPFVEEIEERDTVRSATRRVQEVQQREADSTEGTFPEVIDTSASSSSSSAASSPMANGTSNASSSTTTVPVEPSCSTSPGTTSSSTDNQTTKEWQHVFSKVRNPMLPSTSKAIIMPPDIPKRAPHDTFLSDPLNNYIYRTARYSPVYKKAVANQAVRFSREIEAFGPVILLLRHFLDIHVAHEQKTTLEQKLEVIDVFCVANEQTGGIEVLIENKQKLAEMLVKEEPNTSSIRDLLADIHDGPTSSEFEPSRNSAFQAPQMIYSPKPILPVCTEQAYIDYLRSIKKLPPVGNLLLTKRLADNACRRTLPVSPLQMTIIQLISEINSLDKEPVAYEHYLQALYRVIDVVPNESYEAPEPAPSVKPIVNETMEADDERNSASTGSVGSSNNFRNRSDSEESEIDVVGGADKEEEKEDGAETDNVPTPTPADMVKDIQKKEDVPEDFRKSCTPRIDAQSTPSAVVSALPTPMSSPIPKVSMIPSTSTAAPSVQKEEDALATEDEHLAKQVKGPSTSAASSEVTPKPKQQKERRMKQLDDSSGDSESEDDANKTAKASAQKKKSIRRSTRTAKTPATAKKVAKKNDQEGPSEEGEAAVATPRGGGRRKNLKRTASQLAIKEKRTPKAKEVKAVDEDGAEEAPKKKRGRKKATPPPEHDGQVSDEARPPVDPEKERCGVVSKSLCLCLKFEKKHNLEWVSCSLCDQWYHVFCVRLDNRCFGEQSFVCCGPNPTKEALNCLNGQISALYSSTPPARRPTPGSPDRHVP</sequence>
<dbReference type="Gene3D" id="3.30.40.10">
    <property type="entry name" value="Zinc/RING finger domain, C3HC4 (zinc finger)"/>
    <property type="match status" value="1"/>
</dbReference>
<dbReference type="STRING" id="1561998.A0A1I7TA93"/>
<feature type="compositionally biased region" description="Basic and acidic residues" evidence="3">
    <location>
        <begin position="679"/>
        <end position="689"/>
    </location>
</feature>
<comment type="subcellular location">
    <subcellularLocation>
        <location evidence="1">Nucleus</location>
    </subcellularLocation>
</comment>
<feature type="compositionally biased region" description="Polar residues" evidence="3">
    <location>
        <begin position="663"/>
        <end position="673"/>
    </location>
</feature>
<dbReference type="AlphaFoldDB" id="A0A1I7TA93"/>
<dbReference type="InterPro" id="IPR011011">
    <property type="entry name" value="Znf_FYVE_PHD"/>
</dbReference>
<dbReference type="PANTHER" id="PTHR15464:SF1">
    <property type="entry name" value="TRANSCRIPTION FACTOR 19"/>
    <property type="match status" value="1"/>
</dbReference>
<dbReference type="PANTHER" id="PTHR15464">
    <property type="entry name" value="TRANSCRIPTION FACTOR 19"/>
    <property type="match status" value="1"/>
</dbReference>
<accession>A0A1I7TA93</accession>
<dbReference type="SUPFAM" id="SSF57903">
    <property type="entry name" value="FYVE/PHD zinc finger"/>
    <property type="match status" value="1"/>
</dbReference>
<evidence type="ECO:0000256" key="2">
    <source>
        <dbReference type="ARBA" id="ARBA00023242"/>
    </source>
</evidence>
<feature type="compositionally biased region" description="Basic and acidic residues" evidence="3">
    <location>
        <begin position="584"/>
        <end position="600"/>
    </location>
</feature>
<reference evidence="5" key="1">
    <citation type="submission" date="2016-11" db="UniProtKB">
        <authorList>
            <consortium name="WormBaseParasite"/>
        </authorList>
    </citation>
    <scope>IDENTIFICATION</scope>
</reference>
<keyword evidence="4" id="KW-1185">Reference proteome</keyword>
<feature type="compositionally biased region" description="Basic and acidic residues" evidence="3">
    <location>
        <begin position="173"/>
        <end position="183"/>
    </location>
</feature>
<proteinExistence type="predicted"/>
<feature type="compositionally biased region" description="Basic residues" evidence="3">
    <location>
        <begin position="709"/>
        <end position="720"/>
    </location>
</feature>
<feature type="compositionally biased region" description="Basic and acidic residues" evidence="3">
    <location>
        <begin position="805"/>
        <end position="822"/>
    </location>
</feature>
<dbReference type="eggNOG" id="ENOG502SBAZ">
    <property type="taxonomic scope" value="Eukaryota"/>
</dbReference>
<keyword evidence="2" id="KW-0539">Nucleus</keyword>
<dbReference type="CDD" id="cd15517">
    <property type="entry name" value="PHD_TCF19_like"/>
    <property type="match status" value="1"/>
</dbReference>
<feature type="region of interest" description="Disordered" evidence="3">
    <location>
        <begin position="163"/>
        <end position="246"/>
    </location>
</feature>
<feature type="compositionally biased region" description="Acidic residues" evidence="3">
    <location>
        <begin position="563"/>
        <end position="572"/>
    </location>
</feature>
<protein>
    <submittedName>
        <fullName evidence="5">BAH domain-containing protein</fullName>
    </submittedName>
</protein>
<evidence type="ECO:0000313" key="5">
    <source>
        <dbReference type="WBParaSite" id="Csp11.Scaffold562.g3955.t1"/>
    </source>
</evidence>
<feature type="compositionally biased region" description="Basic and acidic residues" evidence="3">
    <location>
        <begin position="644"/>
        <end position="658"/>
    </location>
</feature>
<name>A0A1I7TA93_9PELO</name>
<dbReference type="WBParaSite" id="Csp11.Scaffold562.g3955.t1">
    <property type="protein sequence ID" value="Csp11.Scaffold562.g3955.t1"/>
    <property type="gene ID" value="Csp11.Scaffold562.g3955"/>
</dbReference>
<feature type="compositionally biased region" description="Low complexity" evidence="3">
    <location>
        <begin position="196"/>
        <end position="240"/>
    </location>
</feature>
<dbReference type="GO" id="GO:0005634">
    <property type="term" value="C:nucleus"/>
    <property type="evidence" value="ECO:0007669"/>
    <property type="project" value="UniProtKB-SubCell"/>
</dbReference>
<feature type="compositionally biased region" description="Polar residues" evidence="3">
    <location>
        <begin position="532"/>
        <end position="545"/>
    </location>
</feature>
<feature type="region of interest" description="Disordered" evidence="3">
    <location>
        <begin position="526"/>
        <end position="822"/>
    </location>
</feature>
<dbReference type="GO" id="GO:0010468">
    <property type="term" value="P:regulation of gene expression"/>
    <property type="evidence" value="ECO:0007669"/>
    <property type="project" value="InterPro"/>
</dbReference>
<organism evidence="4 5">
    <name type="scientific">Caenorhabditis tropicalis</name>
    <dbReference type="NCBI Taxonomy" id="1561998"/>
    <lineage>
        <taxon>Eukaryota</taxon>
        <taxon>Metazoa</taxon>
        <taxon>Ecdysozoa</taxon>
        <taxon>Nematoda</taxon>
        <taxon>Chromadorea</taxon>
        <taxon>Rhabditida</taxon>
        <taxon>Rhabditina</taxon>
        <taxon>Rhabditomorpha</taxon>
        <taxon>Rhabditoidea</taxon>
        <taxon>Rhabditidae</taxon>
        <taxon>Peloderinae</taxon>
        <taxon>Caenorhabditis</taxon>
    </lineage>
</organism>